<dbReference type="Proteomes" id="UP001589818">
    <property type="component" value="Unassembled WGS sequence"/>
</dbReference>
<protein>
    <submittedName>
        <fullName evidence="3">Extracellular solute-binding protein</fullName>
    </submittedName>
</protein>
<dbReference type="SUPFAM" id="SSF53850">
    <property type="entry name" value="Periplasmic binding protein-like II"/>
    <property type="match status" value="1"/>
</dbReference>
<evidence type="ECO:0000313" key="3">
    <source>
        <dbReference type="EMBL" id="MFC0390330.1"/>
    </source>
</evidence>
<dbReference type="Gene3D" id="3.40.190.10">
    <property type="entry name" value="Periplasmic binding protein-like II"/>
    <property type="match status" value="2"/>
</dbReference>
<organism evidence="3 4">
    <name type="scientific">Paenibacillus mendelii</name>
    <dbReference type="NCBI Taxonomy" id="206163"/>
    <lineage>
        <taxon>Bacteria</taxon>
        <taxon>Bacillati</taxon>
        <taxon>Bacillota</taxon>
        <taxon>Bacilli</taxon>
        <taxon>Bacillales</taxon>
        <taxon>Paenibacillaceae</taxon>
        <taxon>Paenibacillus</taxon>
    </lineage>
</organism>
<proteinExistence type="predicted"/>
<sequence>MKRYSAILIGLLALSLIISACGNNNGNGNNNGGSASTDAGSGNKGTVEEKVKLNWFVTASADAQIPKGDLDFVKKTIDEKFNVDLVIDYMPLGTDFQNKLNSRVASSDIPDVFFVDGISSNQYIKNGVAREMTGLVTPANMPNYFKYWVKEEDLPKYQVQGKFARAPIPYERNYFRSYYIRKDWLDNLGLQIPKSYDEMIEVMKAFTLNDPDGNKKNDTFGFTAYGNGTNMSMEFPTYVKNGLVGDFVVEGDKFIDTRTDLRMQQTLTDTKALLDLGVVDPDWLLNKNGQQYEKATQGKAGIVLGFGKNIAFDNNAEGLQAKTKEITGNDKADWAPFDPFAETGTFIEPVPSNPFLFSSKSTDEQIKRSMQILDWLAGEEGFLMTHYGREGTEFTRSGSQITLNQEAFKANVTDNGNFLTVYQWFTPISGPEAYEIEVADPTITERDKAIVETINSYKILPSVGTSLVVKEGMDLAALRKRMNELQVQVIYDEKDASNWPKYREELMSKYGGKEIFTYYAEQVTAAQGKSITFDSGN</sequence>
<dbReference type="PANTHER" id="PTHR43649">
    <property type="entry name" value="ARABINOSE-BINDING PROTEIN-RELATED"/>
    <property type="match status" value="1"/>
</dbReference>
<evidence type="ECO:0000256" key="1">
    <source>
        <dbReference type="ARBA" id="ARBA00022729"/>
    </source>
</evidence>
<dbReference type="EMBL" id="JBHLVF010000006">
    <property type="protein sequence ID" value="MFC0390330.1"/>
    <property type="molecule type" value="Genomic_DNA"/>
</dbReference>
<keyword evidence="4" id="KW-1185">Reference proteome</keyword>
<gene>
    <name evidence="3" type="ORF">ACFFJ8_02955</name>
</gene>
<dbReference type="InterPro" id="IPR050490">
    <property type="entry name" value="Bact_solute-bd_prot1"/>
</dbReference>
<reference evidence="3 4" key="1">
    <citation type="submission" date="2024-09" db="EMBL/GenBank/DDBJ databases">
        <authorList>
            <person name="Sun Q."/>
            <person name="Mori K."/>
        </authorList>
    </citation>
    <scope>NUCLEOTIDE SEQUENCE [LARGE SCALE GENOMIC DNA]</scope>
    <source>
        <strain evidence="3 4">CCM 4839</strain>
    </source>
</reference>
<feature type="signal peptide" evidence="2">
    <location>
        <begin position="1"/>
        <end position="20"/>
    </location>
</feature>
<dbReference type="RefSeq" id="WP_204819220.1">
    <property type="nucleotide sequence ID" value="NZ_JANHOF010000003.1"/>
</dbReference>
<dbReference type="PROSITE" id="PS51257">
    <property type="entry name" value="PROKAR_LIPOPROTEIN"/>
    <property type="match status" value="1"/>
</dbReference>
<dbReference type="PANTHER" id="PTHR43649:SF33">
    <property type="entry name" value="POLYGALACTURONAN_RHAMNOGALACTURONAN-BINDING PROTEIN YTCQ"/>
    <property type="match status" value="1"/>
</dbReference>
<evidence type="ECO:0000313" key="4">
    <source>
        <dbReference type="Proteomes" id="UP001589818"/>
    </source>
</evidence>
<accession>A0ABV6J379</accession>
<keyword evidence="1 2" id="KW-0732">Signal</keyword>
<comment type="caution">
    <text evidence="3">The sequence shown here is derived from an EMBL/GenBank/DDBJ whole genome shotgun (WGS) entry which is preliminary data.</text>
</comment>
<feature type="chain" id="PRO_5046633722" evidence="2">
    <location>
        <begin position="21"/>
        <end position="537"/>
    </location>
</feature>
<evidence type="ECO:0000256" key="2">
    <source>
        <dbReference type="SAM" id="SignalP"/>
    </source>
</evidence>
<name>A0ABV6J379_9BACL</name>